<keyword evidence="3 7" id="KW-1003">Cell membrane</keyword>
<name>A0A286GCB0_9BACT</name>
<dbReference type="PIRSF" id="PIRSF016636">
    <property type="entry name" value="AlgI_DltB"/>
    <property type="match status" value="1"/>
</dbReference>
<feature type="transmembrane region" description="Helical" evidence="8">
    <location>
        <begin position="44"/>
        <end position="64"/>
    </location>
</feature>
<keyword evidence="10" id="KW-1185">Reference proteome</keyword>
<feature type="transmembrane region" description="Helical" evidence="8">
    <location>
        <begin position="218"/>
        <end position="238"/>
    </location>
</feature>
<evidence type="ECO:0000313" key="10">
    <source>
        <dbReference type="Proteomes" id="UP000219452"/>
    </source>
</evidence>
<keyword evidence="4 8" id="KW-0812">Transmembrane</keyword>
<evidence type="ECO:0000256" key="1">
    <source>
        <dbReference type="ARBA" id="ARBA00004651"/>
    </source>
</evidence>
<dbReference type="PIRSF" id="PIRSF500217">
    <property type="entry name" value="AlgI"/>
    <property type="match status" value="1"/>
</dbReference>
<evidence type="ECO:0000313" key="9">
    <source>
        <dbReference type="EMBL" id="SOD93128.1"/>
    </source>
</evidence>
<dbReference type="GO" id="GO:0005886">
    <property type="term" value="C:plasma membrane"/>
    <property type="evidence" value="ECO:0007669"/>
    <property type="project" value="UniProtKB-SubCell"/>
</dbReference>
<dbReference type="InterPro" id="IPR028362">
    <property type="entry name" value="AlgI"/>
</dbReference>
<keyword evidence="5 8" id="KW-1133">Transmembrane helix</keyword>
<organism evidence="9 10">
    <name type="scientific">Spirosoma fluviale</name>
    <dbReference type="NCBI Taxonomy" id="1597977"/>
    <lineage>
        <taxon>Bacteria</taxon>
        <taxon>Pseudomonadati</taxon>
        <taxon>Bacteroidota</taxon>
        <taxon>Cytophagia</taxon>
        <taxon>Cytophagales</taxon>
        <taxon>Cytophagaceae</taxon>
        <taxon>Spirosoma</taxon>
    </lineage>
</organism>
<evidence type="ECO:0000256" key="6">
    <source>
        <dbReference type="ARBA" id="ARBA00023136"/>
    </source>
</evidence>
<keyword evidence="7 9" id="KW-0808">Transferase</keyword>
<feature type="transmembrane region" description="Helical" evidence="8">
    <location>
        <begin position="356"/>
        <end position="383"/>
    </location>
</feature>
<keyword evidence="6 7" id="KW-0472">Membrane</keyword>
<dbReference type="PANTHER" id="PTHR13285:SF18">
    <property type="entry name" value="PROTEIN-CYSTEINE N-PALMITOYLTRANSFERASE RASP"/>
    <property type="match status" value="1"/>
</dbReference>
<protein>
    <submittedName>
        <fullName evidence="9">D-alanyl-lipoteichoic acid acyltransferase DltB, MBOAT superfamily</fullName>
    </submittedName>
</protein>
<feature type="transmembrane region" description="Helical" evidence="8">
    <location>
        <begin position="150"/>
        <end position="169"/>
    </location>
</feature>
<feature type="transmembrane region" description="Helical" evidence="8">
    <location>
        <begin position="117"/>
        <end position="138"/>
    </location>
</feature>
<dbReference type="GO" id="GO:0016746">
    <property type="term" value="F:acyltransferase activity"/>
    <property type="evidence" value="ECO:0007669"/>
    <property type="project" value="UniProtKB-KW"/>
</dbReference>
<dbReference type="InterPro" id="IPR051085">
    <property type="entry name" value="MB_O-acyltransferase"/>
</dbReference>
<dbReference type="PANTHER" id="PTHR13285">
    <property type="entry name" value="ACYLTRANSFERASE"/>
    <property type="match status" value="1"/>
</dbReference>
<dbReference type="InterPro" id="IPR024194">
    <property type="entry name" value="Ac/AlaTfrase_AlgI/DltB"/>
</dbReference>
<feature type="transmembrane region" description="Helical" evidence="8">
    <location>
        <begin position="449"/>
        <end position="473"/>
    </location>
</feature>
<dbReference type="GO" id="GO:0042121">
    <property type="term" value="P:alginic acid biosynthetic process"/>
    <property type="evidence" value="ECO:0007669"/>
    <property type="project" value="InterPro"/>
</dbReference>
<feature type="transmembrane region" description="Helical" evidence="8">
    <location>
        <begin position="312"/>
        <end position="335"/>
    </location>
</feature>
<comment type="similarity">
    <text evidence="2 7">Belongs to the membrane-bound acyltransferase family.</text>
</comment>
<dbReference type="Proteomes" id="UP000219452">
    <property type="component" value="Unassembled WGS sequence"/>
</dbReference>
<comment type="subcellular location">
    <subcellularLocation>
        <location evidence="1">Cell membrane</location>
        <topology evidence="1">Multi-pass membrane protein</topology>
    </subcellularLocation>
</comment>
<evidence type="ECO:0000256" key="2">
    <source>
        <dbReference type="ARBA" id="ARBA00010323"/>
    </source>
</evidence>
<dbReference type="InterPro" id="IPR004299">
    <property type="entry name" value="MBOAT_fam"/>
</dbReference>
<dbReference type="RefSeq" id="WP_097128271.1">
    <property type="nucleotide sequence ID" value="NZ_OCNH01000003.1"/>
</dbReference>
<dbReference type="EMBL" id="OCNH01000003">
    <property type="protein sequence ID" value="SOD93128.1"/>
    <property type="molecule type" value="Genomic_DNA"/>
</dbReference>
<feature type="transmembrane region" description="Helical" evidence="8">
    <location>
        <begin position="76"/>
        <end position="97"/>
    </location>
</feature>
<evidence type="ECO:0000256" key="3">
    <source>
        <dbReference type="ARBA" id="ARBA00022475"/>
    </source>
</evidence>
<keyword evidence="7 9" id="KW-0012">Acyltransferase</keyword>
<dbReference type="AlphaFoldDB" id="A0A286GCB0"/>
<feature type="transmembrane region" description="Helical" evidence="8">
    <location>
        <begin position="409"/>
        <end position="428"/>
    </location>
</feature>
<dbReference type="Pfam" id="PF03062">
    <property type="entry name" value="MBOAT"/>
    <property type="match status" value="1"/>
</dbReference>
<evidence type="ECO:0000256" key="7">
    <source>
        <dbReference type="PIRNR" id="PIRNR016636"/>
    </source>
</evidence>
<sequence length="475" mass="55610">MVFNSLTFLVFITVFLLIYFSLTGRARLWVCLIGSYLFYGWWDWRFLGLIGFTTLMDYTLGILMAGSDSERYRKRLIYFSVTANLLFLGFFKYFNFFADSFRQLVQAFGFHPSDTTLTILLPIGISFYTFQSMSYTVDIYRREIEPERDLVRFAAFVSLFPQLVAGPIVRAKDFLPQFKADKRWDWDRFMSGLTRVLWGFFKKVAIADSLAPFVEQCFSLPATLSSLHILLGIIFYSFQIYCDFSGYSDIAIGLARILGFTFVENFKTPYFSRSFTEFWTRWHISLSSWLRDYLYIPLGGNRGGKLKTYRNMMITMLIGGLWHGANWTFLFWGFLHGSYQVIQRLIQPYGRRFYQVLHLPVVVRQGLDILLVYSLTCFAWIYFRSPTFAIADQVIHTVLSFEDFNWSSVINKFTVIKGVLLIAILLTIEVTNFRLHYAQLLIRRPVLRLVAYACIFWIIALMGTFGANSFIYFQF</sequence>
<dbReference type="OrthoDB" id="9805788at2"/>
<evidence type="ECO:0000256" key="4">
    <source>
        <dbReference type="ARBA" id="ARBA00022692"/>
    </source>
</evidence>
<gene>
    <name evidence="9" type="ORF">SAMN06269250_4370</name>
</gene>
<accession>A0A286GCB0</accession>
<proteinExistence type="inferred from homology"/>
<evidence type="ECO:0000256" key="8">
    <source>
        <dbReference type="SAM" id="Phobius"/>
    </source>
</evidence>
<reference evidence="10" key="1">
    <citation type="submission" date="2017-09" db="EMBL/GenBank/DDBJ databases">
        <authorList>
            <person name="Varghese N."/>
            <person name="Submissions S."/>
        </authorList>
    </citation>
    <scope>NUCLEOTIDE SEQUENCE [LARGE SCALE GENOMIC DNA]</scope>
    <source>
        <strain evidence="10">DSM 29961</strain>
    </source>
</reference>
<evidence type="ECO:0000256" key="5">
    <source>
        <dbReference type="ARBA" id="ARBA00022989"/>
    </source>
</evidence>